<name>A0ABV2HZX3_9HYPH</name>
<evidence type="ECO:0000259" key="1">
    <source>
        <dbReference type="Pfam" id="PF07484"/>
    </source>
</evidence>
<comment type="caution">
    <text evidence="2">The sequence shown here is derived from an EMBL/GenBank/DDBJ whole genome shotgun (WGS) entry which is preliminary data.</text>
</comment>
<dbReference type="InterPro" id="IPR037053">
    <property type="entry name" value="Phage_tail_collar_dom_sf"/>
</dbReference>
<dbReference type="Proteomes" id="UP001549036">
    <property type="component" value="Unassembled WGS sequence"/>
</dbReference>
<keyword evidence="3" id="KW-1185">Reference proteome</keyword>
<dbReference type="Gene3D" id="3.90.1340.10">
    <property type="entry name" value="Phage tail collar domain"/>
    <property type="match status" value="1"/>
</dbReference>
<proteinExistence type="predicted"/>
<evidence type="ECO:0000313" key="2">
    <source>
        <dbReference type="EMBL" id="MET3596194.1"/>
    </source>
</evidence>
<dbReference type="Pfam" id="PF07484">
    <property type="entry name" value="Collar"/>
    <property type="match status" value="1"/>
</dbReference>
<evidence type="ECO:0000313" key="3">
    <source>
        <dbReference type="Proteomes" id="UP001549036"/>
    </source>
</evidence>
<protein>
    <submittedName>
        <fullName evidence="2">Microcystin-dependent protein</fullName>
    </submittedName>
</protein>
<reference evidence="2 3" key="1">
    <citation type="submission" date="2024-06" db="EMBL/GenBank/DDBJ databases">
        <title>Genomic Encyclopedia of Type Strains, Phase IV (KMG-IV): sequencing the most valuable type-strain genomes for metagenomic binning, comparative biology and taxonomic classification.</title>
        <authorList>
            <person name="Goeker M."/>
        </authorList>
    </citation>
    <scope>NUCLEOTIDE SEQUENCE [LARGE SCALE GENOMIC DNA]</scope>
    <source>
        <strain evidence="2 3">DSM 29846</strain>
    </source>
</reference>
<dbReference type="EMBL" id="JBEPLM010000013">
    <property type="protein sequence ID" value="MET3596194.1"/>
    <property type="molecule type" value="Genomic_DNA"/>
</dbReference>
<dbReference type="RefSeq" id="WP_292303272.1">
    <property type="nucleotide sequence ID" value="NZ_JBEPLM010000013.1"/>
</dbReference>
<gene>
    <name evidence="2" type="ORF">ABID26_005611</name>
</gene>
<sequence>MPADTANDSSLITQFTCVANCNPTDLVTPAEVTLQWQTAAGCTAALLSGVGVVPLTSTGTIVTVTETTVFELTVFASATNQVETATTTITVTPDSTTRMVPAGTIVAWAGNADALPAGWLPCDGTVYQSSNYPALAKVLGSSYGGTGTTTFGVPNLVGSFVMGATGQSTEAAQTCGPADTHTHPIPAFSGDFQTDTSAPHTHELPNTWYQAAYSSGKYTSIGVQSFSVAGSPTQNDNPAGHSHSVNLSFDAFTSDGTSDGIQPPWFALCYIIKT</sequence>
<dbReference type="InterPro" id="IPR011083">
    <property type="entry name" value="Phage_tail_collar_dom"/>
</dbReference>
<feature type="domain" description="Phage tail collar" evidence="1">
    <location>
        <begin position="103"/>
        <end position="161"/>
    </location>
</feature>
<accession>A0ABV2HZX3</accession>
<organism evidence="2 3">
    <name type="scientific">Mesorhizobium shonense</name>
    <dbReference type="NCBI Taxonomy" id="1209948"/>
    <lineage>
        <taxon>Bacteria</taxon>
        <taxon>Pseudomonadati</taxon>
        <taxon>Pseudomonadota</taxon>
        <taxon>Alphaproteobacteria</taxon>
        <taxon>Hyphomicrobiales</taxon>
        <taxon>Phyllobacteriaceae</taxon>
        <taxon>Mesorhizobium</taxon>
    </lineage>
</organism>
<dbReference type="SUPFAM" id="SSF88874">
    <property type="entry name" value="Receptor-binding domain of short tail fibre protein gp12"/>
    <property type="match status" value="1"/>
</dbReference>